<proteinExistence type="inferred from homology"/>
<dbReference type="InterPro" id="IPR051687">
    <property type="entry name" value="Peroxisomal_Beta-Oxidation"/>
</dbReference>
<sequence length="299" mass="31729">MLEETVQIVCGAGGGLGEETAVAMADHGATVVVNDLGVDVDGTGADAEPARETADRIEDAGGEAMVHYGDVTDLSYTEALVADTVEEYGAVHGVINYAGILRDSMVFNMEEAEWDAVIDVHLKGHFSVVRAISRHWRERYKARDGFERQRSLTCVSSGVAAGNPGQANYSAAKAGILGLMRTTARELHQYDVRANALWPTALTRMTEDLPGMAGADEGTMGPQLVPGVPVFLASEAAEDVNGVTLAVAGGTLSVVSDPERGRSLSKDLDADGRWTAAEIEARWDELTDGVNTMRMSPGY</sequence>
<dbReference type="RefSeq" id="WP_276234144.1">
    <property type="nucleotide sequence ID" value="NZ_CP119802.1"/>
</dbReference>
<gene>
    <name evidence="4" type="ORF">ACFQJ4_11790</name>
</gene>
<dbReference type="PANTHER" id="PTHR45024:SF2">
    <property type="entry name" value="SCP2 DOMAIN-CONTAINING PROTEIN"/>
    <property type="match status" value="1"/>
</dbReference>
<dbReference type="EMBL" id="JBHTAP010000001">
    <property type="protein sequence ID" value="MFC7235999.1"/>
    <property type="molecule type" value="Genomic_DNA"/>
</dbReference>
<dbReference type="SUPFAM" id="SSF51735">
    <property type="entry name" value="NAD(P)-binding Rossmann-fold domains"/>
    <property type="match status" value="1"/>
</dbReference>
<feature type="domain" description="Ketoreductase" evidence="3">
    <location>
        <begin position="5"/>
        <end position="208"/>
    </location>
</feature>
<dbReference type="SMART" id="SM00822">
    <property type="entry name" value="PKS_KR"/>
    <property type="match status" value="1"/>
</dbReference>
<comment type="caution">
    <text evidence="4">The sequence shown here is derived from an EMBL/GenBank/DDBJ whole genome shotgun (WGS) entry which is preliminary data.</text>
</comment>
<dbReference type="InterPro" id="IPR057326">
    <property type="entry name" value="KR_dom"/>
</dbReference>
<dbReference type="InterPro" id="IPR020904">
    <property type="entry name" value="Sc_DH/Rdtase_CS"/>
</dbReference>
<keyword evidence="2" id="KW-0560">Oxidoreductase</keyword>
<dbReference type="GeneID" id="79267701"/>
<dbReference type="GO" id="GO:0016491">
    <property type="term" value="F:oxidoreductase activity"/>
    <property type="evidence" value="ECO:0007669"/>
    <property type="project" value="UniProtKB-KW"/>
</dbReference>
<name>A0ABD5ZR09_9EURY</name>
<evidence type="ECO:0000256" key="2">
    <source>
        <dbReference type="ARBA" id="ARBA00023002"/>
    </source>
</evidence>
<dbReference type="PRINTS" id="PR00081">
    <property type="entry name" value="GDHRDH"/>
</dbReference>
<protein>
    <submittedName>
        <fullName evidence="4">SDR family NAD(P)-dependent oxidoreductase</fullName>
    </submittedName>
</protein>
<dbReference type="Pfam" id="PF00106">
    <property type="entry name" value="adh_short"/>
    <property type="match status" value="1"/>
</dbReference>
<evidence type="ECO:0000313" key="5">
    <source>
        <dbReference type="Proteomes" id="UP001596398"/>
    </source>
</evidence>
<dbReference type="Gene3D" id="3.40.50.720">
    <property type="entry name" value="NAD(P)-binding Rossmann-like Domain"/>
    <property type="match status" value="1"/>
</dbReference>
<comment type="similarity">
    <text evidence="1">Belongs to the short-chain dehydrogenases/reductases (SDR) family.</text>
</comment>
<dbReference type="Proteomes" id="UP001596398">
    <property type="component" value="Unassembled WGS sequence"/>
</dbReference>
<dbReference type="AlphaFoldDB" id="A0ABD5ZR09"/>
<evidence type="ECO:0000259" key="3">
    <source>
        <dbReference type="SMART" id="SM00822"/>
    </source>
</evidence>
<organism evidence="4 5">
    <name type="scientific">Halosegnis marinus</name>
    <dbReference type="NCBI Taxonomy" id="3034023"/>
    <lineage>
        <taxon>Archaea</taxon>
        <taxon>Methanobacteriati</taxon>
        <taxon>Methanobacteriota</taxon>
        <taxon>Stenosarchaea group</taxon>
        <taxon>Halobacteria</taxon>
        <taxon>Halobacteriales</taxon>
        <taxon>Natronomonadaceae</taxon>
        <taxon>Halosegnis</taxon>
    </lineage>
</organism>
<keyword evidence="5" id="KW-1185">Reference proteome</keyword>
<evidence type="ECO:0000313" key="4">
    <source>
        <dbReference type="EMBL" id="MFC7235999.1"/>
    </source>
</evidence>
<reference evidence="4 5" key="1">
    <citation type="journal article" date="2019" name="Int. J. Syst. Evol. Microbiol.">
        <title>The Global Catalogue of Microorganisms (GCM) 10K type strain sequencing project: providing services to taxonomists for standard genome sequencing and annotation.</title>
        <authorList>
            <consortium name="The Broad Institute Genomics Platform"/>
            <consortium name="The Broad Institute Genome Sequencing Center for Infectious Disease"/>
            <person name="Wu L."/>
            <person name="Ma J."/>
        </authorList>
    </citation>
    <scope>NUCLEOTIDE SEQUENCE [LARGE SCALE GENOMIC DNA]</scope>
    <source>
        <strain evidence="4 5">DT85</strain>
    </source>
</reference>
<dbReference type="PROSITE" id="PS00061">
    <property type="entry name" value="ADH_SHORT"/>
    <property type="match status" value="1"/>
</dbReference>
<dbReference type="PANTHER" id="PTHR45024">
    <property type="entry name" value="DEHYDROGENASES, SHORT CHAIN"/>
    <property type="match status" value="1"/>
</dbReference>
<dbReference type="InterPro" id="IPR002347">
    <property type="entry name" value="SDR_fam"/>
</dbReference>
<dbReference type="InterPro" id="IPR036291">
    <property type="entry name" value="NAD(P)-bd_dom_sf"/>
</dbReference>
<accession>A0ABD5ZR09</accession>
<evidence type="ECO:0000256" key="1">
    <source>
        <dbReference type="ARBA" id="ARBA00006484"/>
    </source>
</evidence>